<dbReference type="FunFam" id="1.20.1250.20:FF:000018">
    <property type="entry name" value="MFS transporter permease"/>
    <property type="match status" value="1"/>
</dbReference>
<dbReference type="EMBL" id="JAPDFR010000001">
    <property type="protein sequence ID" value="KAK0391496.1"/>
    <property type="molecule type" value="Genomic_DNA"/>
</dbReference>
<keyword evidence="9" id="KW-1185">Reference proteome</keyword>
<dbReference type="FunFam" id="1.20.1250.20:FF:000013">
    <property type="entry name" value="MFS general substrate transporter"/>
    <property type="match status" value="1"/>
</dbReference>
<feature type="domain" description="Major facilitator superfamily (MFS) profile" evidence="7">
    <location>
        <begin position="46"/>
        <end position="457"/>
    </location>
</feature>
<feature type="transmembrane region" description="Helical" evidence="6">
    <location>
        <begin position="366"/>
        <end position="388"/>
    </location>
</feature>
<dbReference type="Proteomes" id="UP001175261">
    <property type="component" value="Unassembled WGS sequence"/>
</dbReference>
<feature type="transmembrane region" description="Helical" evidence="6">
    <location>
        <begin position="83"/>
        <end position="105"/>
    </location>
</feature>
<evidence type="ECO:0000256" key="2">
    <source>
        <dbReference type="ARBA" id="ARBA00022448"/>
    </source>
</evidence>
<keyword evidence="4 6" id="KW-1133">Transmembrane helix</keyword>
<organism evidence="8 9">
    <name type="scientific">Sarocladium strictum</name>
    <name type="common">Black bundle disease fungus</name>
    <name type="synonym">Acremonium strictum</name>
    <dbReference type="NCBI Taxonomy" id="5046"/>
    <lineage>
        <taxon>Eukaryota</taxon>
        <taxon>Fungi</taxon>
        <taxon>Dikarya</taxon>
        <taxon>Ascomycota</taxon>
        <taxon>Pezizomycotina</taxon>
        <taxon>Sordariomycetes</taxon>
        <taxon>Hypocreomycetidae</taxon>
        <taxon>Hypocreales</taxon>
        <taxon>Sarocladiaceae</taxon>
        <taxon>Sarocladium</taxon>
    </lineage>
</organism>
<feature type="transmembrane region" description="Helical" evidence="6">
    <location>
        <begin position="276"/>
        <end position="294"/>
    </location>
</feature>
<feature type="transmembrane region" description="Helical" evidence="6">
    <location>
        <begin position="174"/>
        <end position="193"/>
    </location>
</feature>
<evidence type="ECO:0000256" key="5">
    <source>
        <dbReference type="ARBA" id="ARBA00023136"/>
    </source>
</evidence>
<comment type="subcellular location">
    <subcellularLocation>
        <location evidence="1">Membrane</location>
        <topology evidence="1">Multi-pass membrane protein</topology>
    </subcellularLocation>
</comment>
<sequence length="486" mass="53750">MDVDYNDKHTNVAKGLEAAVDEVEGMDVETRARLEKSITRKFDMRVLPLCTLMHLCSMIDRSNMGNANVLGMSEDVDLTGKRFNIALSVFFATYITFEIPANIALRRLGPKYWLPVLTLGFGIVTMCHAFVQSFNGLIVCRIFLGMFEAGVLPGIVYTLSMVYRRHQLTTRMGWLNGIVVLSGAFGGLLATGFSRIPQHGILKSWRWIFLLEGIITALVGIAVFMLPNSLESATFLTDEERQYAISRLIEEAKALPSERMNKKTFIRALKHWPTQLSALALICSLCCQGSMQLFAPTILTNMGYTGQQAQLMSVPPYVYGAIVLVVVGTLSDRLKNRGYFVVFFLAPCCLIGFTLNQFVSNVGVRYFGLFLTVSGGFTASPHMLTWAVDNSAGLSVKAIVAAYAVGVGGLGQFLSTWTYLKTEAPKFTTGHSINMTVSVLMIVFAGAHCIYAIRENKKRDAGKRDHRLVDEAEGLGHEHPTFRFTP</sequence>
<evidence type="ECO:0000256" key="6">
    <source>
        <dbReference type="SAM" id="Phobius"/>
    </source>
</evidence>
<dbReference type="InterPro" id="IPR020846">
    <property type="entry name" value="MFS_dom"/>
</dbReference>
<evidence type="ECO:0000313" key="8">
    <source>
        <dbReference type="EMBL" id="KAK0391496.1"/>
    </source>
</evidence>
<reference evidence="8" key="1">
    <citation type="submission" date="2022-10" db="EMBL/GenBank/DDBJ databases">
        <title>Determination and structural analysis of whole genome sequence of Sarocladium strictum F4-1.</title>
        <authorList>
            <person name="Hu L."/>
            <person name="Jiang Y."/>
        </authorList>
    </citation>
    <scope>NUCLEOTIDE SEQUENCE</scope>
    <source>
        <strain evidence="8">F4-1</strain>
    </source>
</reference>
<proteinExistence type="predicted"/>
<keyword evidence="5 6" id="KW-0472">Membrane</keyword>
<comment type="caution">
    <text evidence="8">The sequence shown here is derived from an EMBL/GenBank/DDBJ whole genome shotgun (WGS) entry which is preliminary data.</text>
</comment>
<evidence type="ECO:0000256" key="4">
    <source>
        <dbReference type="ARBA" id="ARBA00022989"/>
    </source>
</evidence>
<feature type="transmembrane region" description="Helical" evidence="6">
    <location>
        <begin position="205"/>
        <end position="226"/>
    </location>
</feature>
<dbReference type="Gene3D" id="1.20.1250.20">
    <property type="entry name" value="MFS general substrate transporter like domains"/>
    <property type="match status" value="2"/>
</dbReference>
<feature type="transmembrane region" description="Helical" evidence="6">
    <location>
        <begin position="400"/>
        <end position="420"/>
    </location>
</feature>
<dbReference type="Pfam" id="PF07690">
    <property type="entry name" value="MFS_1"/>
    <property type="match status" value="1"/>
</dbReference>
<dbReference type="PANTHER" id="PTHR43791:SF53">
    <property type="entry name" value="MAJOR FACILITATOR SUPERFAMILY (MFS) PROFILE DOMAIN-CONTAINING PROTEIN"/>
    <property type="match status" value="1"/>
</dbReference>
<dbReference type="PANTHER" id="PTHR43791">
    <property type="entry name" value="PERMEASE-RELATED"/>
    <property type="match status" value="1"/>
</dbReference>
<evidence type="ECO:0000256" key="3">
    <source>
        <dbReference type="ARBA" id="ARBA00022692"/>
    </source>
</evidence>
<name>A0AA39GQW1_SARSR</name>
<dbReference type="InterPro" id="IPR036259">
    <property type="entry name" value="MFS_trans_sf"/>
</dbReference>
<dbReference type="AlphaFoldDB" id="A0AA39GQW1"/>
<evidence type="ECO:0000259" key="7">
    <source>
        <dbReference type="PROSITE" id="PS50850"/>
    </source>
</evidence>
<gene>
    <name evidence="8" type="ORF">NLU13_0997</name>
</gene>
<keyword evidence="3 6" id="KW-0812">Transmembrane</keyword>
<accession>A0AA39GQW1</accession>
<feature type="transmembrane region" description="Helical" evidence="6">
    <location>
        <begin position="432"/>
        <end position="453"/>
    </location>
</feature>
<evidence type="ECO:0000313" key="9">
    <source>
        <dbReference type="Proteomes" id="UP001175261"/>
    </source>
</evidence>
<evidence type="ECO:0000256" key="1">
    <source>
        <dbReference type="ARBA" id="ARBA00004141"/>
    </source>
</evidence>
<feature type="transmembrane region" description="Helical" evidence="6">
    <location>
        <begin position="338"/>
        <end position="360"/>
    </location>
</feature>
<feature type="transmembrane region" description="Helical" evidence="6">
    <location>
        <begin position="314"/>
        <end position="331"/>
    </location>
</feature>
<feature type="transmembrane region" description="Helical" evidence="6">
    <location>
        <begin position="112"/>
        <end position="131"/>
    </location>
</feature>
<dbReference type="InterPro" id="IPR011701">
    <property type="entry name" value="MFS"/>
</dbReference>
<dbReference type="GO" id="GO:0022857">
    <property type="term" value="F:transmembrane transporter activity"/>
    <property type="evidence" value="ECO:0007669"/>
    <property type="project" value="InterPro"/>
</dbReference>
<protein>
    <recommendedName>
        <fullName evidence="7">Major facilitator superfamily (MFS) profile domain-containing protein</fullName>
    </recommendedName>
</protein>
<dbReference type="GO" id="GO:0016020">
    <property type="term" value="C:membrane"/>
    <property type="evidence" value="ECO:0007669"/>
    <property type="project" value="UniProtKB-SubCell"/>
</dbReference>
<feature type="transmembrane region" description="Helical" evidence="6">
    <location>
        <begin position="143"/>
        <end position="162"/>
    </location>
</feature>
<keyword evidence="2" id="KW-0813">Transport</keyword>
<dbReference type="PROSITE" id="PS50850">
    <property type="entry name" value="MFS"/>
    <property type="match status" value="1"/>
</dbReference>
<dbReference type="SUPFAM" id="SSF103473">
    <property type="entry name" value="MFS general substrate transporter"/>
    <property type="match status" value="1"/>
</dbReference>